<dbReference type="Pfam" id="PF13545">
    <property type="entry name" value="HTH_Crp_2"/>
    <property type="match status" value="1"/>
</dbReference>
<dbReference type="PANTHER" id="PTHR24567:SF58">
    <property type="entry name" value="CYCLIC AMP-BINDING REGULATORY PROTEIN"/>
    <property type="match status" value="1"/>
</dbReference>
<keyword evidence="2" id="KW-0238">DNA-binding</keyword>
<dbReference type="InterPro" id="IPR050397">
    <property type="entry name" value="Env_Response_Regulators"/>
</dbReference>
<keyword evidence="7" id="KW-1185">Reference proteome</keyword>
<comment type="caution">
    <text evidence="6">The sequence shown here is derived from an EMBL/GenBank/DDBJ whole genome shotgun (WGS) entry which is preliminary data.</text>
</comment>
<evidence type="ECO:0000256" key="3">
    <source>
        <dbReference type="ARBA" id="ARBA00023163"/>
    </source>
</evidence>
<dbReference type="InterPro" id="IPR018490">
    <property type="entry name" value="cNMP-bd_dom_sf"/>
</dbReference>
<name>A0AAE3DYK6_9FIRM</name>
<dbReference type="InterPro" id="IPR000595">
    <property type="entry name" value="cNMP-bd_dom"/>
</dbReference>
<evidence type="ECO:0000313" key="6">
    <source>
        <dbReference type="EMBL" id="MCC2210479.1"/>
    </source>
</evidence>
<dbReference type="PROSITE" id="PS51063">
    <property type="entry name" value="HTH_CRP_2"/>
    <property type="match status" value="1"/>
</dbReference>
<dbReference type="InterPro" id="IPR012318">
    <property type="entry name" value="HTH_CRP"/>
</dbReference>
<feature type="domain" description="Cyclic nucleotide-binding" evidence="4">
    <location>
        <begin position="11"/>
        <end position="134"/>
    </location>
</feature>
<dbReference type="InterPro" id="IPR014710">
    <property type="entry name" value="RmlC-like_jellyroll"/>
</dbReference>
<accession>A0AAE3DYK6</accession>
<dbReference type="Proteomes" id="UP001198242">
    <property type="component" value="Unassembled WGS sequence"/>
</dbReference>
<keyword evidence="1" id="KW-0805">Transcription regulation</keyword>
<evidence type="ECO:0000256" key="1">
    <source>
        <dbReference type="ARBA" id="ARBA00023015"/>
    </source>
</evidence>
<evidence type="ECO:0000256" key="2">
    <source>
        <dbReference type="ARBA" id="ARBA00023125"/>
    </source>
</evidence>
<dbReference type="RefSeq" id="WP_308456336.1">
    <property type="nucleotide sequence ID" value="NZ_JAJEQM010000007.1"/>
</dbReference>
<dbReference type="PROSITE" id="PS50042">
    <property type="entry name" value="CNMP_BINDING_3"/>
    <property type="match status" value="1"/>
</dbReference>
<dbReference type="PANTHER" id="PTHR24567">
    <property type="entry name" value="CRP FAMILY TRANSCRIPTIONAL REGULATORY PROTEIN"/>
    <property type="match status" value="1"/>
</dbReference>
<dbReference type="Gene3D" id="2.60.120.10">
    <property type="entry name" value="Jelly Rolls"/>
    <property type="match status" value="1"/>
</dbReference>
<dbReference type="AlphaFoldDB" id="A0AAE3DYK6"/>
<protein>
    <submittedName>
        <fullName evidence="6">Crp/Fnr family transcriptional regulator</fullName>
    </submittedName>
</protein>
<dbReference type="Pfam" id="PF00027">
    <property type="entry name" value="cNMP_binding"/>
    <property type="match status" value="1"/>
</dbReference>
<dbReference type="GO" id="GO:0003677">
    <property type="term" value="F:DNA binding"/>
    <property type="evidence" value="ECO:0007669"/>
    <property type="project" value="UniProtKB-KW"/>
</dbReference>
<dbReference type="SUPFAM" id="SSF51206">
    <property type="entry name" value="cAMP-binding domain-like"/>
    <property type="match status" value="1"/>
</dbReference>
<dbReference type="SMART" id="SM00100">
    <property type="entry name" value="cNMP"/>
    <property type="match status" value="1"/>
</dbReference>
<dbReference type="SUPFAM" id="SSF46785">
    <property type="entry name" value="Winged helix' DNA-binding domain"/>
    <property type="match status" value="1"/>
</dbReference>
<proteinExistence type="predicted"/>
<dbReference type="SMART" id="SM00419">
    <property type="entry name" value="HTH_CRP"/>
    <property type="match status" value="1"/>
</dbReference>
<gene>
    <name evidence="6" type="ORF">LKE05_06705</name>
</gene>
<dbReference type="GO" id="GO:0003700">
    <property type="term" value="F:DNA-binding transcription factor activity"/>
    <property type="evidence" value="ECO:0007669"/>
    <property type="project" value="TreeGrafter"/>
</dbReference>
<feature type="domain" description="HTH crp-type" evidence="5">
    <location>
        <begin position="152"/>
        <end position="220"/>
    </location>
</feature>
<dbReference type="InterPro" id="IPR036390">
    <property type="entry name" value="WH_DNA-bd_sf"/>
</dbReference>
<sequence length="221" mass="25046">MNYLFLTKTAFFNGLSENEIKTILNCLGAYQKSFKKSEFIYHSGDTVSDMGLVLSGSVNIVVNYYWGSSNIFGHIGQGEIFAETYATIPNKEMLCDVVAAEKTEVLFINVEKVLSVCENQCSFHNRLLRNLLKNSAQKNISLATRMMHTASKFIRDRLLSYFSEQAILNGSNTFTVPFSRQQLADYLGVDRSAMSNELSKMKRDGLIDYQKNDFILISNDF</sequence>
<reference evidence="6 7" key="1">
    <citation type="submission" date="2021-10" db="EMBL/GenBank/DDBJ databases">
        <title>Anaerobic single-cell dispensing facilitates the cultivation of human gut bacteria.</title>
        <authorList>
            <person name="Afrizal A."/>
        </authorList>
    </citation>
    <scope>NUCLEOTIDE SEQUENCE [LARGE SCALE GENOMIC DNA]</scope>
    <source>
        <strain evidence="6 7">CLA-AA-H232</strain>
    </source>
</reference>
<dbReference type="EMBL" id="JAJEQM010000007">
    <property type="protein sequence ID" value="MCC2210479.1"/>
    <property type="molecule type" value="Genomic_DNA"/>
</dbReference>
<organism evidence="6 7">
    <name type="scientific">Hominilimicola fabiformis</name>
    <dbReference type="NCBI Taxonomy" id="2885356"/>
    <lineage>
        <taxon>Bacteria</taxon>
        <taxon>Bacillati</taxon>
        <taxon>Bacillota</taxon>
        <taxon>Clostridia</taxon>
        <taxon>Eubacteriales</taxon>
        <taxon>Oscillospiraceae</taxon>
        <taxon>Hominilimicola</taxon>
    </lineage>
</organism>
<keyword evidence="3" id="KW-0804">Transcription</keyword>
<evidence type="ECO:0000259" key="5">
    <source>
        <dbReference type="PROSITE" id="PS51063"/>
    </source>
</evidence>
<evidence type="ECO:0000313" key="7">
    <source>
        <dbReference type="Proteomes" id="UP001198242"/>
    </source>
</evidence>
<dbReference type="CDD" id="cd00038">
    <property type="entry name" value="CAP_ED"/>
    <property type="match status" value="1"/>
</dbReference>
<evidence type="ECO:0000259" key="4">
    <source>
        <dbReference type="PROSITE" id="PS50042"/>
    </source>
</evidence>
<dbReference type="GO" id="GO:0005829">
    <property type="term" value="C:cytosol"/>
    <property type="evidence" value="ECO:0007669"/>
    <property type="project" value="TreeGrafter"/>
</dbReference>